<proteinExistence type="predicted"/>
<accession>A0AAV8X415</accession>
<dbReference type="PROSITE" id="PS50994">
    <property type="entry name" value="INTEGRASE"/>
    <property type="match status" value="1"/>
</dbReference>
<dbReference type="Gene3D" id="3.30.420.10">
    <property type="entry name" value="Ribonuclease H-like superfamily/Ribonuclease H"/>
    <property type="match status" value="1"/>
</dbReference>
<evidence type="ECO:0000259" key="1">
    <source>
        <dbReference type="PROSITE" id="PS50994"/>
    </source>
</evidence>
<evidence type="ECO:0000313" key="3">
    <source>
        <dbReference type="Proteomes" id="UP001162162"/>
    </source>
</evidence>
<keyword evidence="3" id="KW-1185">Reference proteome</keyword>
<evidence type="ECO:0000313" key="2">
    <source>
        <dbReference type="EMBL" id="KAJ8933515.1"/>
    </source>
</evidence>
<dbReference type="GO" id="GO:0003676">
    <property type="term" value="F:nucleic acid binding"/>
    <property type="evidence" value="ECO:0007669"/>
    <property type="project" value="InterPro"/>
</dbReference>
<dbReference type="GO" id="GO:0015074">
    <property type="term" value="P:DNA integration"/>
    <property type="evidence" value="ECO:0007669"/>
    <property type="project" value="InterPro"/>
</dbReference>
<dbReference type="InterPro" id="IPR012337">
    <property type="entry name" value="RNaseH-like_sf"/>
</dbReference>
<name>A0AAV8X415_9CUCU</name>
<sequence length="231" mass="26693">MSSVKRDIVNELHKPARINFTRRKVIIRGLDDLFQADLVEMIPYAKYNKGYRYILVVIDTFSKYVWALPLGGKSGQEVTDAMKEILNTNNRIPKNLQTDMVTFSTLPKFHIGDHVRICKHRSVFDKGYTPNWSNEIFTISKIKYTNPVTYLLSDAKSQDIRGCFYTEELQKVKHPDVYLVEKILKKKGNQIFGIGLLQLRNLLIGDNTVISLRGAKLWSRQTLIEPWCQIG</sequence>
<protein>
    <recommendedName>
        <fullName evidence="1">Integrase catalytic domain-containing protein</fullName>
    </recommendedName>
</protein>
<dbReference type="EMBL" id="JAPWTK010001210">
    <property type="protein sequence ID" value="KAJ8933515.1"/>
    <property type="molecule type" value="Genomic_DNA"/>
</dbReference>
<dbReference type="PANTHER" id="PTHR46585">
    <property type="entry name" value="INTEGRASE CORE DOMAIN CONTAINING PROTEIN"/>
    <property type="match status" value="1"/>
</dbReference>
<comment type="caution">
    <text evidence="2">The sequence shown here is derived from an EMBL/GenBank/DDBJ whole genome shotgun (WGS) entry which is preliminary data.</text>
</comment>
<organism evidence="2 3">
    <name type="scientific">Aromia moschata</name>
    <dbReference type="NCBI Taxonomy" id="1265417"/>
    <lineage>
        <taxon>Eukaryota</taxon>
        <taxon>Metazoa</taxon>
        <taxon>Ecdysozoa</taxon>
        <taxon>Arthropoda</taxon>
        <taxon>Hexapoda</taxon>
        <taxon>Insecta</taxon>
        <taxon>Pterygota</taxon>
        <taxon>Neoptera</taxon>
        <taxon>Endopterygota</taxon>
        <taxon>Coleoptera</taxon>
        <taxon>Polyphaga</taxon>
        <taxon>Cucujiformia</taxon>
        <taxon>Chrysomeloidea</taxon>
        <taxon>Cerambycidae</taxon>
        <taxon>Cerambycinae</taxon>
        <taxon>Callichromatini</taxon>
        <taxon>Aromia</taxon>
    </lineage>
</organism>
<dbReference type="AlphaFoldDB" id="A0AAV8X415"/>
<gene>
    <name evidence="2" type="ORF">NQ318_007239</name>
</gene>
<dbReference type="SUPFAM" id="SSF53098">
    <property type="entry name" value="Ribonuclease H-like"/>
    <property type="match status" value="1"/>
</dbReference>
<feature type="domain" description="Integrase catalytic" evidence="1">
    <location>
        <begin position="11"/>
        <end position="100"/>
    </location>
</feature>
<dbReference type="PANTHER" id="PTHR46585:SF1">
    <property type="entry name" value="CHROMO DOMAIN-CONTAINING PROTEIN"/>
    <property type="match status" value="1"/>
</dbReference>
<dbReference type="InterPro" id="IPR036397">
    <property type="entry name" value="RNaseH_sf"/>
</dbReference>
<dbReference type="InterPro" id="IPR001584">
    <property type="entry name" value="Integrase_cat-core"/>
</dbReference>
<dbReference type="Proteomes" id="UP001162162">
    <property type="component" value="Unassembled WGS sequence"/>
</dbReference>
<reference evidence="2" key="1">
    <citation type="journal article" date="2023" name="Insect Mol. Biol.">
        <title>Genome sequencing provides insights into the evolution of gene families encoding plant cell wall-degrading enzymes in longhorned beetles.</title>
        <authorList>
            <person name="Shin N.R."/>
            <person name="Okamura Y."/>
            <person name="Kirsch R."/>
            <person name="Pauchet Y."/>
        </authorList>
    </citation>
    <scope>NUCLEOTIDE SEQUENCE</scope>
    <source>
        <strain evidence="2">AMC_N1</strain>
    </source>
</reference>